<dbReference type="EMBL" id="MASW01000007">
    <property type="protein sequence ID" value="PXY19582.1"/>
    <property type="molecule type" value="Genomic_DNA"/>
</dbReference>
<proteinExistence type="predicted"/>
<name>A0A2V4AI10_9PSEU</name>
<keyword evidence="2" id="KW-1185">Reference proteome</keyword>
<organism evidence="1 2">
    <name type="scientific">Prauserella muralis</name>
    <dbReference type="NCBI Taxonomy" id="588067"/>
    <lineage>
        <taxon>Bacteria</taxon>
        <taxon>Bacillati</taxon>
        <taxon>Actinomycetota</taxon>
        <taxon>Actinomycetes</taxon>
        <taxon>Pseudonocardiales</taxon>
        <taxon>Pseudonocardiaceae</taxon>
        <taxon>Prauserella</taxon>
    </lineage>
</organism>
<sequence>MRTWKEILRSLTKEPTGFRAADGRALGLGLATAQENARQQATAEVEDFLRERAAERSTTSS</sequence>
<comment type="caution">
    <text evidence="1">The sequence shown here is derived from an EMBL/GenBank/DDBJ whole genome shotgun (WGS) entry which is preliminary data.</text>
</comment>
<protein>
    <submittedName>
        <fullName evidence="1">Uncharacterized protein</fullName>
    </submittedName>
</protein>
<evidence type="ECO:0000313" key="2">
    <source>
        <dbReference type="Proteomes" id="UP000249915"/>
    </source>
</evidence>
<dbReference type="AlphaFoldDB" id="A0A2V4AI10"/>
<accession>A0A2V4AI10</accession>
<dbReference type="Proteomes" id="UP000249915">
    <property type="component" value="Unassembled WGS sequence"/>
</dbReference>
<dbReference type="RefSeq" id="WP_112285510.1">
    <property type="nucleotide sequence ID" value="NZ_MASW01000007.1"/>
</dbReference>
<gene>
    <name evidence="1" type="ORF">BAY60_33200</name>
</gene>
<evidence type="ECO:0000313" key="1">
    <source>
        <dbReference type="EMBL" id="PXY19582.1"/>
    </source>
</evidence>
<reference evidence="1 2" key="1">
    <citation type="submission" date="2016-07" db="EMBL/GenBank/DDBJ databases">
        <title>Draft genome sequence of Prauserella muralis DSM 45305, isolated from a mould-covered wall in an indoor environment.</title>
        <authorList>
            <person name="Ruckert C."/>
            <person name="Albersmeier A."/>
            <person name="Jiang C.-L."/>
            <person name="Jiang Y."/>
            <person name="Kalinowski J."/>
            <person name="Schneider O."/>
            <person name="Winkler A."/>
            <person name="Zotchev S.B."/>
        </authorList>
    </citation>
    <scope>NUCLEOTIDE SEQUENCE [LARGE SCALE GENOMIC DNA]</scope>
    <source>
        <strain evidence="1 2">DSM 45305</strain>
    </source>
</reference>